<accession>A0A7V2AZ99</accession>
<proteinExistence type="predicted"/>
<name>A0A7V2AZ99_RHOMR</name>
<organism evidence="2">
    <name type="scientific">Rhodothermus marinus</name>
    <name type="common">Rhodothermus obamensis</name>
    <dbReference type="NCBI Taxonomy" id="29549"/>
    <lineage>
        <taxon>Bacteria</taxon>
        <taxon>Pseudomonadati</taxon>
        <taxon>Rhodothermota</taxon>
        <taxon>Rhodothermia</taxon>
        <taxon>Rhodothermales</taxon>
        <taxon>Rhodothermaceae</taxon>
        <taxon>Rhodothermus</taxon>
    </lineage>
</organism>
<reference evidence="2" key="1">
    <citation type="journal article" date="2020" name="mSystems">
        <title>Genome- and Community-Level Interaction Insights into Carbon Utilization and Element Cycling Functions of Hydrothermarchaeota in Hydrothermal Sediment.</title>
        <authorList>
            <person name="Zhou Z."/>
            <person name="Liu Y."/>
            <person name="Xu W."/>
            <person name="Pan J."/>
            <person name="Luo Z.H."/>
            <person name="Li M."/>
        </authorList>
    </citation>
    <scope>NUCLEOTIDE SEQUENCE [LARGE SCALE GENOMIC DNA]</scope>
    <source>
        <strain evidence="2">SpSt-143</strain>
    </source>
</reference>
<evidence type="ECO:0000259" key="1">
    <source>
        <dbReference type="Pfam" id="PF14238"/>
    </source>
</evidence>
<dbReference type="EMBL" id="DSGB01000003">
    <property type="protein sequence ID" value="HER95388.1"/>
    <property type="molecule type" value="Genomic_DNA"/>
</dbReference>
<comment type="caution">
    <text evidence="2">The sequence shown here is derived from an EMBL/GenBank/DDBJ whole genome shotgun (WGS) entry which is preliminary data.</text>
</comment>
<dbReference type="InterPro" id="IPR025641">
    <property type="entry name" value="DUF4340"/>
</dbReference>
<dbReference type="Pfam" id="PF14238">
    <property type="entry name" value="DUF4340"/>
    <property type="match status" value="1"/>
</dbReference>
<dbReference type="AlphaFoldDB" id="A0A7V2AZ99"/>
<feature type="domain" description="DUF4340" evidence="1">
    <location>
        <begin position="68"/>
        <end position="240"/>
    </location>
</feature>
<sequence length="302" mass="33734">MLRKNPILTLSAILVVLLLLAWLTGAFRRNPSTLRLPQLAVKTEDVVRLRIEHPGRDPVVLERSAAGWQLTAPLRYPADSLLAARFVEDLSKTTLESVVSTNPERYAHFGVTDTSAVRLVVYRQQGDSLRFFWGHTGPDFDSRYVRLATDARIFLARTNLSFPEELDRWRDKTVVRIPAAQIEALEVAQQGQRYGVRRTDAGWALLRDGASLAADSAAAARWASQFGPLRADGFMTVSADSVRQAAQAVLTLRLSGSTPQVLYFLERPDGWAVVRNGDSVVFRLYAYRRSQLLPEVTSLQAK</sequence>
<gene>
    <name evidence="2" type="ORF">ENO59_02550</name>
</gene>
<protein>
    <submittedName>
        <fullName evidence="2">DUF4340 domain-containing protein</fullName>
    </submittedName>
</protein>
<evidence type="ECO:0000313" key="2">
    <source>
        <dbReference type="EMBL" id="HER95388.1"/>
    </source>
</evidence>